<dbReference type="SUPFAM" id="SSF56784">
    <property type="entry name" value="HAD-like"/>
    <property type="match status" value="1"/>
</dbReference>
<name>A0ABQ5QHS4_9BACT</name>
<dbReference type="InterPro" id="IPR036412">
    <property type="entry name" value="HAD-like_sf"/>
</dbReference>
<gene>
    <name evidence="6" type="ORF">GETHLI_23880</name>
</gene>
<keyword evidence="7" id="KW-1185">Reference proteome</keyword>
<dbReference type="Proteomes" id="UP001165069">
    <property type="component" value="Unassembled WGS sequence"/>
</dbReference>
<keyword evidence="4" id="KW-0460">Magnesium</keyword>
<dbReference type="PIRSF" id="PIRSF017434">
    <property type="entry name" value="Purine_5'-nucleotidase"/>
    <property type="match status" value="1"/>
</dbReference>
<dbReference type="NCBIfam" id="TIGR02244">
    <property type="entry name" value="HAD-IG-Ncltidse"/>
    <property type="match status" value="1"/>
</dbReference>
<feature type="region of interest" description="Disordered" evidence="5">
    <location>
        <begin position="471"/>
        <end position="491"/>
    </location>
</feature>
<reference evidence="6 7" key="1">
    <citation type="journal article" date="2023" name="Antonie Van Leeuwenhoek">
        <title>Mesoterricola silvestris gen. nov., sp. nov., Mesoterricola sediminis sp. nov., Geothrix oryzae sp. nov., Geothrix edaphica sp. nov., Geothrix rubra sp. nov., and Geothrix limicola sp. nov., six novel members of Acidobacteriota isolated from soils.</title>
        <authorList>
            <person name="Itoh H."/>
            <person name="Sugisawa Y."/>
            <person name="Mise K."/>
            <person name="Xu Z."/>
            <person name="Kuniyasu M."/>
            <person name="Ushijima N."/>
            <person name="Kawano K."/>
            <person name="Kobayashi E."/>
            <person name="Shiratori Y."/>
            <person name="Masuda Y."/>
            <person name="Senoo K."/>
        </authorList>
    </citation>
    <scope>NUCLEOTIDE SEQUENCE [LARGE SCALE GENOMIC DNA]</scope>
    <source>
        <strain evidence="6 7">Red804</strain>
    </source>
</reference>
<dbReference type="EMBL" id="BSDE01000004">
    <property type="protein sequence ID" value="GLH73886.1"/>
    <property type="molecule type" value="Genomic_DNA"/>
</dbReference>
<protein>
    <submittedName>
        <fullName evidence="6">Haloacid dehalogenase</fullName>
    </submittedName>
</protein>
<organism evidence="6 7">
    <name type="scientific">Geothrix limicola</name>
    <dbReference type="NCBI Taxonomy" id="2927978"/>
    <lineage>
        <taxon>Bacteria</taxon>
        <taxon>Pseudomonadati</taxon>
        <taxon>Acidobacteriota</taxon>
        <taxon>Holophagae</taxon>
        <taxon>Holophagales</taxon>
        <taxon>Holophagaceae</taxon>
        <taxon>Geothrix</taxon>
    </lineage>
</organism>
<evidence type="ECO:0000313" key="6">
    <source>
        <dbReference type="EMBL" id="GLH73886.1"/>
    </source>
</evidence>
<feature type="compositionally biased region" description="Basic and acidic residues" evidence="5">
    <location>
        <begin position="480"/>
        <end position="491"/>
    </location>
</feature>
<evidence type="ECO:0000256" key="1">
    <source>
        <dbReference type="ARBA" id="ARBA00009589"/>
    </source>
</evidence>
<dbReference type="RefSeq" id="WP_285575558.1">
    <property type="nucleotide sequence ID" value="NZ_BSDE01000004.1"/>
</dbReference>
<dbReference type="PANTHER" id="PTHR12103:SF22">
    <property type="entry name" value="HAD-SUPERFAMILY HYDROLASE, SUBFAMILY IG, 5'-NUCLEOTIDASE"/>
    <property type="match status" value="1"/>
</dbReference>
<evidence type="ECO:0000256" key="5">
    <source>
        <dbReference type="SAM" id="MobiDB-lite"/>
    </source>
</evidence>
<dbReference type="Gene3D" id="3.40.50.1000">
    <property type="entry name" value="HAD superfamily/HAD-like"/>
    <property type="match status" value="1"/>
</dbReference>
<evidence type="ECO:0000256" key="2">
    <source>
        <dbReference type="ARBA" id="ARBA00022723"/>
    </source>
</evidence>
<dbReference type="InterPro" id="IPR016695">
    <property type="entry name" value="Pur_nucleotidase"/>
</dbReference>
<comment type="similarity">
    <text evidence="1">Belongs to the 5'(3')-deoxyribonucleotidase family.</text>
</comment>
<dbReference type="CDD" id="cd07522">
    <property type="entry name" value="HAD_cN-II"/>
    <property type="match status" value="1"/>
</dbReference>
<accession>A0ABQ5QHS4</accession>
<comment type="caution">
    <text evidence="6">The sequence shown here is derived from an EMBL/GenBank/DDBJ whole genome shotgun (WGS) entry which is preliminary data.</text>
</comment>
<dbReference type="Pfam" id="PF05761">
    <property type="entry name" value="5_nucleotid"/>
    <property type="match status" value="1"/>
</dbReference>
<keyword evidence="2" id="KW-0479">Metal-binding</keyword>
<evidence type="ECO:0000256" key="3">
    <source>
        <dbReference type="ARBA" id="ARBA00022801"/>
    </source>
</evidence>
<evidence type="ECO:0000313" key="7">
    <source>
        <dbReference type="Proteomes" id="UP001165069"/>
    </source>
</evidence>
<evidence type="ECO:0000256" key="4">
    <source>
        <dbReference type="ARBA" id="ARBA00022842"/>
    </source>
</evidence>
<dbReference type="InterPro" id="IPR023214">
    <property type="entry name" value="HAD_sf"/>
</dbReference>
<proteinExistence type="inferred from homology"/>
<dbReference type="PANTHER" id="PTHR12103">
    <property type="entry name" value="5'-NUCLEOTIDASE DOMAIN-CONTAINING"/>
    <property type="match status" value="1"/>
</dbReference>
<keyword evidence="3" id="KW-0378">Hydrolase</keyword>
<dbReference type="InterPro" id="IPR008380">
    <property type="entry name" value="HAD-SF_hydro_IG_5-nucl"/>
</dbReference>
<sequence>MLNPDLSDIPRGRGIFCNRTLNMRSVRAIGYDMDYTLVDYRVDAFERMVYAQARERLLSEGWPMEGLDFDPGMVTRGLVIDTELGNLVKANRFGLVKRAMHGTRMLEFTEQRDAYAETLVDLSDSRWVFLNTLFSLSEGCLFAQAVDLLDRGALPRPFEYASLYRQVRARVDAQHLEGHLKAEIAAAPERYVVQDPASALALLDQKLSGKKLLLITNSEWSFTSKMMAHAYDRHLPGDMTWRQLFDLVIVSARKPIFFTEQGPFFEVVDESGLLRPMTGPLRPGGTYLGGCAAQVERDLGVSGDEILYVGDHMFGDVHVSKRSLSWRTALVLRELEAEVSALESYRPTELRLIALMRDKEALEAQLSLARLTLQRLHAGYGDAPDHADTGHAAEAEARVHELRNQLVALDAVIAPLAKAGSELTNPRWGLLTRAGNDKSHLTRQIERYADIYTSRVSNFLHATPYAYFRSPRGSLPHDPSTLEHPERDPGL</sequence>